<dbReference type="Proteomes" id="UP000320876">
    <property type="component" value="Unassembled WGS sequence"/>
</dbReference>
<dbReference type="OrthoDB" id="3701168at2"/>
<feature type="region of interest" description="Disordered" evidence="1">
    <location>
        <begin position="151"/>
        <end position="209"/>
    </location>
</feature>
<gene>
    <name evidence="3" type="ORF">FB471_1629</name>
</gene>
<dbReference type="EMBL" id="VFML01000001">
    <property type="protein sequence ID" value="TQJ01913.1"/>
    <property type="molecule type" value="Genomic_DNA"/>
</dbReference>
<keyword evidence="4" id="KW-1185">Reference proteome</keyword>
<proteinExistence type="predicted"/>
<reference evidence="3 4" key="1">
    <citation type="submission" date="2019-06" db="EMBL/GenBank/DDBJ databases">
        <title>Sequencing the genomes of 1000 actinobacteria strains.</title>
        <authorList>
            <person name="Klenk H.-P."/>
        </authorList>
    </citation>
    <scope>NUCLEOTIDE SEQUENCE [LARGE SCALE GENOMIC DNA]</scope>
    <source>
        <strain evidence="3 4">DSM 45679</strain>
    </source>
</reference>
<comment type="caution">
    <text evidence="3">The sequence shown here is derived from an EMBL/GenBank/DDBJ whole genome shotgun (WGS) entry which is preliminary data.</text>
</comment>
<feature type="chain" id="PRO_5022003193" evidence="2">
    <location>
        <begin position="31"/>
        <end position="278"/>
    </location>
</feature>
<sequence length="278" mass="28388">MKNRNVMKRGLSVGAVVVVTCGVVPAAAIAEPEAASSDDAVACAAAQKSRVSTVEDARSLHTPVVTSGTVFREGGKEPAGDVPVHLMAWPSDEMANVGDGGQFQLTPIGRTTTGSDGGYQMRVDPSVPLDGLAGEGGLVEVSLDVQTPDGMASHVASMSPDQASPSRAKGAEERATKATMPKQLDLELERPSGEAAAARSKAAGPNDSLAVQGQDLGAKWTNVGSLFIEATGVWGQVHHTTSADNSLGAGISYGNGYSASGTVYREASTTVGFGRHGR</sequence>
<feature type="signal peptide" evidence="2">
    <location>
        <begin position="1"/>
        <end position="30"/>
    </location>
</feature>
<accession>A0A542DFQ2</accession>
<name>A0A542DFQ2_AMYCI</name>
<dbReference type="RefSeq" id="WP_141996707.1">
    <property type="nucleotide sequence ID" value="NZ_VFML01000001.1"/>
</dbReference>
<protein>
    <submittedName>
        <fullName evidence="3">Uncharacterized protein</fullName>
    </submittedName>
</protein>
<evidence type="ECO:0000256" key="1">
    <source>
        <dbReference type="SAM" id="MobiDB-lite"/>
    </source>
</evidence>
<organism evidence="3 4">
    <name type="scientific">Amycolatopsis cihanbeyliensis</name>
    <dbReference type="NCBI Taxonomy" id="1128664"/>
    <lineage>
        <taxon>Bacteria</taxon>
        <taxon>Bacillati</taxon>
        <taxon>Actinomycetota</taxon>
        <taxon>Actinomycetes</taxon>
        <taxon>Pseudonocardiales</taxon>
        <taxon>Pseudonocardiaceae</taxon>
        <taxon>Amycolatopsis</taxon>
    </lineage>
</organism>
<evidence type="ECO:0000313" key="3">
    <source>
        <dbReference type="EMBL" id="TQJ01913.1"/>
    </source>
</evidence>
<evidence type="ECO:0000256" key="2">
    <source>
        <dbReference type="SAM" id="SignalP"/>
    </source>
</evidence>
<evidence type="ECO:0000313" key="4">
    <source>
        <dbReference type="Proteomes" id="UP000320876"/>
    </source>
</evidence>
<dbReference type="AlphaFoldDB" id="A0A542DFQ2"/>
<keyword evidence="2" id="KW-0732">Signal</keyword>